<proteinExistence type="predicted"/>
<reference evidence="1" key="1">
    <citation type="submission" date="2009-09" db="EMBL/GenBank/DDBJ databases">
        <authorList>
            <person name="Weinstock G."/>
            <person name="Sodergren E."/>
            <person name="Clifton S."/>
            <person name="Fulton L."/>
            <person name="Fulton B."/>
            <person name="Courtney L."/>
            <person name="Fronick C."/>
            <person name="Harrison M."/>
            <person name="Strong C."/>
            <person name="Farmer C."/>
            <person name="Delahaunty K."/>
            <person name="Markovic C."/>
            <person name="Hall O."/>
            <person name="Minx P."/>
            <person name="Tomlinson C."/>
            <person name="Mitreva M."/>
            <person name="Nelson J."/>
            <person name="Hou S."/>
            <person name="Wollam A."/>
            <person name="Pepin K.H."/>
            <person name="Johnson M."/>
            <person name="Bhonagiri V."/>
            <person name="Nash W.E."/>
            <person name="Warren W."/>
            <person name="Chinwalla A."/>
            <person name="Mardis E.R."/>
            <person name="Wilson R.K."/>
        </authorList>
    </citation>
    <scope>NUCLEOTIDE SEQUENCE [LARGE SCALE GENOMIC DNA]</scope>
    <source>
        <strain evidence="1">DSM 20583</strain>
    </source>
</reference>
<dbReference type="AlphaFoldDB" id="C9L7B2"/>
<keyword evidence="2" id="KW-1185">Reference proteome</keyword>
<organism evidence="1 2">
    <name type="scientific">Blautia hansenii DSM 20583</name>
    <dbReference type="NCBI Taxonomy" id="537007"/>
    <lineage>
        <taxon>Bacteria</taxon>
        <taxon>Bacillati</taxon>
        <taxon>Bacillota</taxon>
        <taxon>Clostridia</taxon>
        <taxon>Lachnospirales</taxon>
        <taxon>Lachnospiraceae</taxon>
        <taxon>Blautia</taxon>
    </lineage>
</organism>
<dbReference type="RefSeq" id="WP_003020127.1">
    <property type="nucleotide sequence ID" value="NZ_CP022413.2"/>
</dbReference>
<name>C9L7B2_BLAHA</name>
<sequence length="178" mass="20817">MIRDINNIDDSIIKAKRIIKEKLYSDQDIIEVLNNPKLNPDEPDTYLDENIFDYIRVPGTTTDTKNFICFDIKQQSMNVKNQHMRDMLFIFNVWVNEDNMKTPYGISRHDLLGYLIRDIFNYSNILGAQLVEIADVPGIMDAYSSSRTITFKAIQPASLNEAVKTNKYEFENFHRRIL</sequence>
<gene>
    <name evidence="1" type="ORF">BLAHAN_05274</name>
</gene>
<dbReference type="Proteomes" id="UP000003755">
    <property type="component" value="Unassembled WGS sequence"/>
</dbReference>
<dbReference type="HOGENOM" id="CLU_1507813_0_0_9"/>
<protein>
    <submittedName>
        <fullName evidence="1">Uncharacterized protein</fullName>
    </submittedName>
</protein>
<dbReference type="KEGG" id="bhan:CGC63_10230"/>
<evidence type="ECO:0000313" key="1">
    <source>
        <dbReference type="EMBL" id="EEX21996.1"/>
    </source>
</evidence>
<evidence type="ECO:0000313" key="2">
    <source>
        <dbReference type="Proteomes" id="UP000003755"/>
    </source>
</evidence>
<accession>C9L7B2</accession>
<dbReference type="STRING" id="537007.BLAHAN_05274"/>
<comment type="caution">
    <text evidence="1">The sequence shown here is derived from an EMBL/GenBank/DDBJ whole genome shotgun (WGS) entry which is preliminary data.</text>
</comment>
<dbReference type="EMBL" id="ABYU02000013">
    <property type="protein sequence ID" value="EEX21996.1"/>
    <property type="molecule type" value="Genomic_DNA"/>
</dbReference>